<reference evidence="2" key="1">
    <citation type="submission" date="2009-11" db="EMBL/GenBank/DDBJ databases">
        <authorList>
            <consortium name="The Broad Institute Genome Sequencing Platform"/>
            <person name="Ward D."/>
            <person name="Feldgarden M."/>
            <person name="Earl A."/>
            <person name="Young S.K."/>
            <person name="Zeng Q."/>
            <person name="Koehrsen M."/>
            <person name="Alvarado L."/>
            <person name="Berlin A."/>
            <person name="Bochicchio J."/>
            <person name="Borenstein D."/>
            <person name="Chapman S.B."/>
            <person name="Chen Z."/>
            <person name="Engels R."/>
            <person name="Freedman E."/>
            <person name="Gellesch M."/>
            <person name="Goldberg J."/>
            <person name="Griggs A."/>
            <person name="Gujja S."/>
            <person name="Heilman E."/>
            <person name="Heiman D."/>
            <person name="Hepburn T."/>
            <person name="Howarth C."/>
            <person name="Jen D."/>
            <person name="Larson L."/>
            <person name="Lewis B."/>
            <person name="Mehta T."/>
            <person name="Park D."/>
            <person name="Pearson M."/>
            <person name="Roberts A."/>
            <person name="Saif S."/>
            <person name="Shea T."/>
            <person name="Shenoy N."/>
            <person name="Sisk P."/>
            <person name="Stolte C."/>
            <person name="Sykes S."/>
            <person name="Thomson T."/>
            <person name="Walk T."/>
            <person name="White J."/>
            <person name="Yandava C."/>
            <person name="Izard J."/>
            <person name="Baranova O.V."/>
            <person name="Blanton J.M."/>
            <person name="Tanner A.C."/>
            <person name="Dewhirst F.E."/>
            <person name="Haas B."/>
            <person name="Nusbaum C."/>
            <person name="Birren B."/>
        </authorList>
    </citation>
    <scope>NUCLEOTIDE SEQUENCE [LARGE SCALE GENOMIC DNA]</scope>
    <source>
        <strain evidence="2">1-1 BBBD Race 1</strain>
    </source>
</reference>
<evidence type="ECO:0000313" key="3">
    <source>
        <dbReference type="EnsemblFungi" id="PTTG_00665-t43_1-p1"/>
    </source>
</evidence>
<keyword evidence="1" id="KW-1133">Transmembrane helix</keyword>
<dbReference type="Proteomes" id="UP000005240">
    <property type="component" value="Unassembled WGS sequence"/>
</dbReference>
<feature type="transmembrane region" description="Helical" evidence="1">
    <location>
        <begin position="323"/>
        <end position="345"/>
    </location>
</feature>
<reference evidence="3 4" key="3">
    <citation type="journal article" date="2017" name="G3 (Bethesda)">
        <title>Comparative analysis highlights variable genome content of wheat rusts and divergence of the mating loci.</title>
        <authorList>
            <person name="Cuomo C.A."/>
            <person name="Bakkeren G."/>
            <person name="Khalil H.B."/>
            <person name="Panwar V."/>
            <person name="Joly D."/>
            <person name="Linning R."/>
            <person name="Sakthikumar S."/>
            <person name="Song X."/>
            <person name="Adiconis X."/>
            <person name="Fan L."/>
            <person name="Goldberg J.M."/>
            <person name="Levin J.Z."/>
            <person name="Young S."/>
            <person name="Zeng Q."/>
            <person name="Anikster Y."/>
            <person name="Bruce M."/>
            <person name="Wang M."/>
            <person name="Yin C."/>
            <person name="McCallum B."/>
            <person name="Szabo L.J."/>
            <person name="Hulbert S."/>
            <person name="Chen X."/>
            <person name="Fellers J.P."/>
        </authorList>
    </citation>
    <scope>NUCLEOTIDE SEQUENCE</scope>
    <source>
        <strain evidence="4">Isolate 1-1 / race 1 (BBBD)</strain>
        <strain evidence="3">isolate 1-1 / race 1 (BBBD)</strain>
    </source>
</reference>
<reference evidence="2" key="2">
    <citation type="submission" date="2016-05" db="EMBL/GenBank/DDBJ databases">
        <title>Comparative analysis highlights variable genome content of wheat rusts and divergence of the mating loci.</title>
        <authorList>
            <person name="Cuomo C.A."/>
            <person name="Bakkeren G."/>
            <person name="Szabo L."/>
            <person name="Khalil H."/>
            <person name="Joly D."/>
            <person name="Goldberg J."/>
            <person name="Young S."/>
            <person name="Zeng Q."/>
            <person name="Fellers J."/>
        </authorList>
    </citation>
    <scope>NUCLEOTIDE SEQUENCE [LARGE SCALE GENOMIC DNA]</scope>
    <source>
        <strain evidence="2">1-1 BBBD Race 1</strain>
    </source>
</reference>
<sequence length="475" mass="53608">MRDDFDTKWSAILAKVPKGKNPFDFVQRNMDLRAHGRHSGGTFTVLIVLTVLAFINILVVLFCFFWILLNGREGRSRHLWLIRYVRTKDKKFVIAPNSSLFTIIFQSPSSAAALVYLLFVCKNLKYARELNLQSSSVWFNVTFLLSYIGLWTSGWGYWSASLSRQPKDLLITDRVLSSRLSAICGAIWCSLAGGLYIFSLFMMQASLNISLDSDSQLRAQLQKYARVWTKSPKAANPHDLASLFNHWRVNQHTFALWRTFTGTLQGVMSLLLCVLYLVAGSALQRIQNLDNGSSPRAQLPSPVEKPVESSKPKMLKSFKISKIELLVLYCYAMVICTLGHSFSLLVCYNLSHRSQWALSVTGDDALLKILPLTLISVLSSILTWKAVVRRKMRTPKADTELSVQPPPPWAPLAAEAKQLNTFHPANHALMSPEGTQDHTFSISFPYPKPRLSIEINNPHLHALVDLNIDQKNLTR</sequence>
<protein>
    <submittedName>
        <fullName evidence="2 3">Uncharacterized protein</fullName>
    </submittedName>
</protein>
<keyword evidence="1" id="KW-0472">Membrane</keyword>
<evidence type="ECO:0000313" key="2">
    <source>
        <dbReference type="EMBL" id="OAV96343.1"/>
    </source>
</evidence>
<organism evidence="2">
    <name type="scientific">Puccinia triticina (isolate 1-1 / race 1 (BBBD))</name>
    <name type="common">Brown leaf rust fungus</name>
    <dbReference type="NCBI Taxonomy" id="630390"/>
    <lineage>
        <taxon>Eukaryota</taxon>
        <taxon>Fungi</taxon>
        <taxon>Dikarya</taxon>
        <taxon>Basidiomycota</taxon>
        <taxon>Pucciniomycotina</taxon>
        <taxon>Pucciniomycetes</taxon>
        <taxon>Pucciniales</taxon>
        <taxon>Pucciniaceae</taxon>
        <taxon>Puccinia</taxon>
    </lineage>
</organism>
<feature type="transmembrane region" description="Helical" evidence="1">
    <location>
        <begin position="255"/>
        <end position="279"/>
    </location>
</feature>
<keyword evidence="4" id="KW-1185">Reference proteome</keyword>
<feature type="transmembrane region" description="Helical" evidence="1">
    <location>
        <begin position="137"/>
        <end position="159"/>
    </location>
</feature>
<dbReference type="EMBL" id="ADAS02000020">
    <property type="protein sequence ID" value="OAV96343.1"/>
    <property type="molecule type" value="Genomic_DNA"/>
</dbReference>
<feature type="transmembrane region" description="Helical" evidence="1">
    <location>
        <begin position="365"/>
        <end position="384"/>
    </location>
</feature>
<reference evidence="3" key="4">
    <citation type="submission" date="2025-05" db="UniProtKB">
        <authorList>
            <consortium name="EnsemblFungi"/>
        </authorList>
    </citation>
    <scope>IDENTIFICATION</scope>
    <source>
        <strain evidence="3">isolate 1-1 / race 1 (BBBD)</strain>
    </source>
</reference>
<dbReference type="OrthoDB" id="2499961at2759"/>
<feature type="transmembrane region" description="Helical" evidence="1">
    <location>
        <begin position="92"/>
        <end position="117"/>
    </location>
</feature>
<dbReference type="AlphaFoldDB" id="A0A180GWI0"/>
<feature type="transmembrane region" description="Helical" evidence="1">
    <location>
        <begin position="180"/>
        <end position="203"/>
    </location>
</feature>
<accession>A0A180GWI0</accession>
<evidence type="ECO:0000256" key="1">
    <source>
        <dbReference type="SAM" id="Phobius"/>
    </source>
</evidence>
<dbReference type="VEuPathDB" id="FungiDB:PTTG_00665"/>
<proteinExistence type="predicted"/>
<name>A0A180GWI0_PUCT1</name>
<dbReference type="EnsemblFungi" id="PTTG_00665-t43_1">
    <property type="protein sequence ID" value="PTTG_00665-t43_1-p1"/>
    <property type="gene ID" value="PTTG_00665"/>
</dbReference>
<keyword evidence="1" id="KW-0812">Transmembrane</keyword>
<feature type="transmembrane region" description="Helical" evidence="1">
    <location>
        <begin position="43"/>
        <end position="71"/>
    </location>
</feature>
<gene>
    <name evidence="2" type="ORF">PTTG_00665</name>
</gene>
<evidence type="ECO:0000313" key="4">
    <source>
        <dbReference type="Proteomes" id="UP000005240"/>
    </source>
</evidence>